<name>A0A5J9TT55_9POAL</name>
<evidence type="ECO:0000313" key="2">
    <source>
        <dbReference type="EMBL" id="TVU14590.1"/>
    </source>
</evidence>
<dbReference type="Gramene" id="TVU14590">
    <property type="protein sequence ID" value="TVU14590"/>
    <property type="gene ID" value="EJB05_38065"/>
</dbReference>
<feature type="non-terminal residue" evidence="2">
    <location>
        <position position="1"/>
    </location>
</feature>
<dbReference type="EMBL" id="RWGY01000031">
    <property type="protein sequence ID" value="TVU14590.1"/>
    <property type="molecule type" value="Genomic_DNA"/>
</dbReference>
<keyword evidence="3" id="KW-1185">Reference proteome</keyword>
<feature type="region of interest" description="Disordered" evidence="1">
    <location>
        <begin position="138"/>
        <end position="165"/>
    </location>
</feature>
<dbReference type="Proteomes" id="UP000324897">
    <property type="component" value="Unassembled WGS sequence"/>
</dbReference>
<evidence type="ECO:0000256" key="1">
    <source>
        <dbReference type="SAM" id="MobiDB-lite"/>
    </source>
</evidence>
<organism evidence="2 3">
    <name type="scientific">Eragrostis curvula</name>
    <name type="common">weeping love grass</name>
    <dbReference type="NCBI Taxonomy" id="38414"/>
    <lineage>
        <taxon>Eukaryota</taxon>
        <taxon>Viridiplantae</taxon>
        <taxon>Streptophyta</taxon>
        <taxon>Embryophyta</taxon>
        <taxon>Tracheophyta</taxon>
        <taxon>Spermatophyta</taxon>
        <taxon>Magnoliopsida</taxon>
        <taxon>Liliopsida</taxon>
        <taxon>Poales</taxon>
        <taxon>Poaceae</taxon>
        <taxon>PACMAD clade</taxon>
        <taxon>Chloridoideae</taxon>
        <taxon>Eragrostideae</taxon>
        <taxon>Eragrostidinae</taxon>
        <taxon>Eragrostis</taxon>
    </lineage>
</organism>
<protein>
    <submittedName>
        <fullName evidence="2">Uncharacterized protein</fullName>
    </submittedName>
</protein>
<accession>A0A5J9TT55</accession>
<proteinExistence type="predicted"/>
<dbReference type="AlphaFoldDB" id="A0A5J9TT55"/>
<gene>
    <name evidence="2" type="ORF">EJB05_38065</name>
</gene>
<reference evidence="2 3" key="1">
    <citation type="journal article" date="2019" name="Sci. Rep.">
        <title>A high-quality genome of Eragrostis curvula grass provides insights into Poaceae evolution and supports new strategies to enhance forage quality.</title>
        <authorList>
            <person name="Carballo J."/>
            <person name="Santos B.A.C.M."/>
            <person name="Zappacosta D."/>
            <person name="Garbus I."/>
            <person name="Selva J.P."/>
            <person name="Gallo C.A."/>
            <person name="Diaz A."/>
            <person name="Albertini E."/>
            <person name="Caccamo M."/>
            <person name="Echenique V."/>
        </authorList>
    </citation>
    <scope>NUCLEOTIDE SEQUENCE [LARGE SCALE GENOMIC DNA]</scope>
    <source>
        <strain evidence="3">cv. Victoria</strain>
        <tissue evidence="2">Leaf</tissue>
    </source>
</reference>
<comment type="caution">
    <text evidence="2">The sequence shown here is derived from an EMBL/GenBank/DDBJ whole genome shotgun (WGS) entry which is preliminary data.</text>
</comment>
<sequence length="220" mass="24046">NRQPAGWETNCSLFPFRSFRTLVTAAAGGRSLLFLSPLPSAAGGVDPTLASPSPSDGCRGAGRCELQQRPAPTTLADAGVVCVVADAALRWSWSLARRPISRRLRMCGIRMRRRSGRAGEAEAVADLQGELGELAMEQGHEAQPRTASVGSKRKEWPDDKSRLNSSSMWREASADTLENQDCNAEVAQELQNYKELLRRSRTAKYALFKKHPGGRDISVH</sequence>
<evidence type="ECO:0000313" key="3">
    <source>
        <dbReference type="Proteomes" id="UP000324897"/>
    </source>
</evidence>
<feature type="compositionally biased region" description="Basic and acidic residues" evidence="1">
    <location>
        <begin position="152"/>
        <end position="162"/>
    </location>
</feature>